<evidence type="ECO:0000256" key="3">
    <source>
        <dbReference type="ARBA" id="ARBA00022845"/>
    </source>
</evidence>
<keyword evidence="2" id="KW-1005">Bacterial flagellum biogenesis</keyword>
<evidence type="ECO:0000313" key="4">
    <source>
        <dbReference type="EMBL" id="MDU0344319.1"/>
    </source>
</evidence>
<dbReference type="PANTHER" id="PTHR39190:SF1">
    <property type="entry name" value="FLAGELLAR ASSEMBLY FACTOR FLIW"/>
    <property type="match status" value="1"/>
</dbReference>
<dbReference type="EMBL" id="JAWDIT010000001">
    <property type="protein sequence ID" value="MDU0344319.1"/>
    <property type="molecule type" value="Genomic_DNA"/>
</dbReference>
<accession>A0ABU3SHP6</accession>
<keyword evidence="4" id="KW-0966">Cell projection</keyword>
<proteinExistence type="predicted"/>
<sequence length="143" mass="15068">MTTATTTATGTPATGTPAEISDLDVEFASSPPGLGPLTSFRLTRIEGARGLYTLRSTGDEVRLFLVDPATVVSGYHPRITAGMRDEIGSDEDAVRVFVVANPSDEGVFVNLRAPVLLNERTGAAAQIIFEDTSYPLRAQLGAA</sequence>
<dbReference type="Gene3D" id="2.30.290.10">
    <property type="entry name" value="BH3618-like"/>
    <property type="match status" value="1"/>
</dbReference>
<name>A0ABU3SHP6_9MICO</name>
<dbReference type="Proteomes" id="UP001261125">
    <property type="component" value="Unassembled WGS sequence"/>
</dbReference>
<dbReference type="InterPro" id="IPR003775">
    <property type="entry name" value="Flagellar_assembly_factor_FliW"/>
</dbReference>
<gene>
    <name evidence="4" type="ORF">RWH44_01270</name>
</gene>
<dbReference type="Pfam" id="PF02623">
    <property type="entry name" value="FliW"/>
    <property type="match status" value="1"/>
</dbReference>
<evidence type="ECO:0000256" key="2">
    <source>
        <dbReference type="ARBA" id="ARBA00022795"/>
    </source>
</evidence>
<reference evidence="4 5" key="1">
    <citation type="submission" date="2023-09" db="EMBL/GenBank/DDBJ databases">
        <title>Microbacterium fusihabitans sp. nov., Microbacterium phycihabitans sp. nov., and Microbacterium cervinum sp. nov., isolated from dried seaweeds of beach.</title>
        <authorList>
            <person name="Lee S.D."/>
        </authorList>
    </citation>
    <scope>NUCLEOTIDE SEQUENCE [LARGE SCALE GENOMIC DNA]</scope>
    <source>
        <strain evidence="4 5">KSW2-29</strain>
    </source>
</reference>
<dbReference type="SUPFAM" id="SSF141457">
    <property type="entry name" value="BH3618-like"/>
    <property type="match status" value="1"/>
</dbReference>
<keyword evidence="3" id="KW-0810">Translation regulation</keyword>
<protein>
    <submittedName>
        <fullName evidence="4">Flagellar assembly protein FliW</fullName>
    </submittedName>
</protein>
<keyword evidence="5" id="KW-1185">Reference proteome</keyword>
<dbReference type="PANTHER" id="PTHR39190">
    <property type="entry name" value="FLAGELLAR ASSEMBLY FACTOR FLIW"/>
    <property type="match status" value="1"/>
</dbReference>
<comment type="caution">
    <text evidence="4">The sequence shown here is derived from an EMBL/GenBank/DDBJ whole genome shotgun (WGS) entry which is preliminary data.</text>
</comment>
<organism evidence="4 5">
    <name type="scientific">Microbacterium phycohabitans</name>
    <dbReference type="NCBI Taxonomy" id="3075993"/>
    <lineage>
        <taxon>Bacteria</taxon>
        <taxon>Bacillati</taxon>
        <taxon>Actinomycetota</taxon>
        <taxon>Actinomycetes</taxon>
        <taxon>Micrococcales</taxon>
        <taxon>Microbacteriaceae</taxon>
        <taxon>Microbacterium</taxon>
    </lineage>
</organism>
<dbReference type="InterPro" id="IPR024046">
    <property type="entry name" value="Flagellar_assmbl_FliW_dom_sf"/>
</dbReference>
<evidence type="ECO:0000256" key="1">
    <source>
        <dbReference type="ARBA" id="ARBA00022490"/>
    </source>
</evidence>
<keyword evidence="4" id="KW-0969">Cilium</keyword>
<evidence type="ECO:0000313" key="5">
    <source>
        <dbReference type="Proteomes" id="UP001261125"/>
    </source>
</evidence>
<keyword evidence="4" id="KW-0282">Flagellum</keyword>
<keyword evidence="1" id="KW-0963">Cytoplasm</keyword>
<dbReference type="RefSeq" id="WP_316003175.1">
    <property type="nucleotide sequence ID" value="NZ_JAWDIT010000001.1"/>
</dbReference>